<reference evidence="1" key="1">
    <citation type="journal article" date="2015" name="Sci. Rep.">
        <title>The power of single molecule real-time sequencing technology in the de novo assembly of a eukaryotic genome.</title>
        <authorList>
            <person name="Sakai H."/>
            <person name="Naito K."/>
            <person name="Ogiso-Tanaka E."/>
            <person name="Takahashi Y."/>
            <person name="Iseki K."/>
            <person name="Muto C."/>
            <person name="Satou K."/>
            <person name="Teruya K."/>
            <person name="Shiroma A."/>
            <person name="Shimoji M."/>
            <person name="Hirano T."/>
            <person name="Itoh T."/>
            <person name="Kaga A."/>
            <person name="Tomooka N."/>
        </authorList>
    </citation>
    <scope>NUCLEOTIDE SEQUENCE</scope>
</reference>
<dbReference type="EMBL" id="AP015081">
    <property type="protein sequence ID" value="BAU03118.1"/>
    <property type="molecule type" value="Genomic_DNA"/>
</dbReference>
<evidence type="ECO:0000313" key="1">
    <source>
        <dbReference type="EMBL" id="BAU03118.1"/>
    </source>
</evidence>
<proteinExistence type="predicted"/>
<organism evidence="1">
    <name type="scientific">Vigna angularis var. angularis</name>
    <dbReference type="NCBI Taxonomy" id="157739"/>
    <lineage>
        <taxon>Eukaryota</taxon>
        <taxon>Viridiplantae</taxon>
        <taxon>Streptophyta</taxon>
        <taxon>Embryophyta</taxon>
        <taxon>Tracheophyta</taxon>
        <taxon>Spermatophyta</taxon>
        <taxon>Magnoliopsida</taxon>
        <taxon>eudicotyledons</taxon>
        <taxon>Gunneridae</taxon>
        <taxon>Pentapetalae</taxon>
        <taxon>rosids</taxon>
        <taxon>fabids</taxon>
        <taxon>Fabales</taxon>
        <taxon>Fabaceae</taxon>
        <taxon>Papilionoideae</taxon>
        <taxon>50 kb inversion clade</taxon>
        <taxon>NPAAA clade</taxon>
        <taxon>indigoferoid/millettioid clade</taxon>
        <taxon>Phaseoleae</taxon>
        <taxon>Vigna</taxon>
    </lineage>
</organism>
<name>A0A0S3TD99_PHAAN</name>
<accession>A0A0S3TD99</accession>
<dbReference type="AlphaFoldDB" id="A0A0S3TD99"/>
<sequence>MLDGKREGPPEAHGFVFGGMVESLANMEWRHGPHAKELAFGFSIINGVLWMKKGSFTVQCWKRSLHSPAWRGAHGKEENEAATFSAWSRSSTHCTHWRWKNEEEEARQQLTS</sequence>
<gene>
    <name evidence="1" type="primary">Vigan.UMG014100</name>
    <name evidence="1" type="ORF">VIGAN_UM014100</name>
</gene>
<protein>
    <submittedName>
        <fullName evidence="1">Uncharacterized protein</fullName>
    </submittedName>
</protein>